<dbReference type="PANTHER" id="PTHR30575:SF3">
    <property type="entry name" value="PEPTIDASE M20 DIMERISATION DOMAIN-CONTAINING PROTEIN"/>
    <property type="match status" value="1"/>
</dbReference>
<reference evidence="2 3" key="1">
    <citation type="submission" date="2010-12" db="EMBL/GenBank/DDBJ databases">
        <title>Complete sequence of Ethanoligenens harbinense YUAN-3.</title>
        <authorList>
            <person name="Lucas S."/>
            <person name="Copeland A."/>
            <person name="Lapidus A."/>
            <person name="Cheng J.-F."/>
            <person name="Bruce D."/>
            <person name="Goodwin L."/>
            <person name="Pitluck S."/>
            <person name="Chertkov O."/>
            <person name="Misra M."/>
            <person name="Detter J.C."/>
            <person name="Han C."/>
            <person name="Tapia R."/>
            <person name="Land M."/>
            <person name="Hauser L."/>
            <person name="Jeffries C."/>
            <person name="Kyrpides N."/>
            <person name="Ivanova N."/>
            <person name="Mikhailova N."/>
            <person name="Wang A."/>
            <person name="Mouttaki H."/>
            <person name="He Z."/>
            <person name="Zhou J."/>
            <person name="Hemme C.L."/>
            <person name="Woyke T."/>
        </authorList>
    </citation>
    <scope>NUCLEOTIDE SEQUENCE [LARGE SCALE GENOMIC DNA]</scope>
    <source>
        <strain evidence="3">DSM 18485 / JCM 12961 / CGMCC 1.5033 / YUAN-3</strain>
    </source>
</reference>
<dbReference type="AlphaFoldDB" id="E6U3R6"/>
<dbReference type="NCBIfam" id="TIGR01891">
    <property type="entry name" value="amidohydrolases"/>
    <property type="match status" value="1"/>
</dbReference>
<evidence type="ECO:0000259" key="1">
    <source>
        <dbReference type="Pfam" id="PF07687"/>
    </source>
</evidence>
<dbReference type="Gene3D" id="3.40.630.10">
    <property type="entry name" value="Zn peptidases"/>
    <property type="match status" value="1"/>
</dbReference>
<dbReference type="Pfam" id="PF07687">
    <property type="entry name" value="M20_dimer"/>
    <property type="match status" value="1"/>
</dbReference>
<evidence type="ECO:0000313" key="2">
    <source>
        <dbReference type="EMBL" id="ADU26483.1"/>
    </source>
</evidence>
<dbReference type="SUPFAM" id="SSF55031">
    <property type="entry name" value="Bacterial exopeptidase dimerisation domain"/>
    <property type="match status" value="1"/>
</dbReference>
<keyword evidence="3" id="KW-1185">Reference proteome</keyword>
<dbReference type="Pfam" id="PF01546">
    <property type="entry name" value="Peptidase_M20"/>
    <property type="match status" value="1"/>
</dbReference>
<dbReference type="EMBL" id="CP002400">
    <property type="protein sequence ID" value="ADU26483.1"/>
    <property type="molecule type" value="Genomic_DNA"/>
</dbReference>
<dbReference type="SUPFAM" id="SSF53187">
    <property type="entry name" value="Zn-dependent exopeptidases"/>
    <property type="match status" value="1"/>
</dbReference>
<protein>
    <submittedName>
        <fullName evidence="2">Amidohydrolase</fullName>
    </submittedName>
</protein>
<dbReference type="GO" id="GO:0016805">
    <property type="term" value="F:dipeptidase activity"/>
    <property type="evidence" value="ECO:0007669"/>
    <property type="project" value="TreeGrafter"/>
</dbReference>
<dbReference type="Gene3D" id="3.30.70.360">
    <property type="match status" value="1"/>
</dbReference>
<dbReference type="KEGG" id="eha:Ethha_0924"/>
<dbReference type="RefSeq" id="WP_013484847.1">
    <property type="nucleotide sequence ID" value="NC_014828.1"/>
</dbReference>
<sequence length="435" mass="46809">MDAIQKKILDSIDQNSVRIADFAQDIYKNGETGYQEFRTAGKVRAFFDSLGLPTEEGLAITGVKATLGGHYKRTVALIGELDGVRCEKHPDANPINGIAHACGHHIQLAALVGSALALSDPEVAAMLGANVAFWAVPAEEHVDADVRDKLIAQGRIRYITGKGELIRIGEFDGVDAVVVHHVHYAPLEADVLIGCNSSNGYVTKNIRILGRASHAAAAPEKGINALNAAALGFSAVAYQRETFRDEDRVRVHGIVEKGGGAVNVVPEEVVVEAMVRAKTIQAIKDASEKVDRAFRGAAYALGAKVEIKDIPGYLPVIAQPPQRPLREAADVLGNMATIQKADLSGHNPLSTDVGDLSQLMPVLGFTTGGCTGTLHGPDFRVVDLPRTCRLAAKMMALTAYSLLKNQAEELKEIRERFHPQLTKHEYLAYMDGAFQ</sequence>
<dbReference type="GO" id="GO:0071713">
    <property type="term" value="F:para-aminobenzoyl-glutamate hydrolase activity"/>
    <property type="evidence" value="ECO:0007669"/>
    <property type="project" value="TreeGrafter"/>
</dbReference>
<dbReference type="InterPro" id="IPR052030">
    <property type="entry name" value="Peptidase_M20/M20A_hydrolases"/>
</dbReference>
<dbReference type="STRING" id="663278.Ethha_0924"/>
<dbReference type="InterPro" id="IPR017439">
    <property type="entry name" value="Amidohydrolase"/>
</dbReference>
<dbReference type="PANTHER" id="PTHR30575">
    <property type="entry name" value="PEPTIDASE M20"/>
    <property type="match status" value="1"/>
</dbReference>
<dbReference type="eggNOG" id="COG1473">
    <property type="taxonomic scope" value="Bacteria"/>
</dbReference>
<dbReference type="GO" id="GO:0046657">
    <property type="term" value="P:folic acid catabolic process"/>
    <property type="evidence" value="ECO:0007669"/>
    <property type="project" value="TreeGrafter"/>
</dbReference>
<accession>E6U3R6</accession>
<organism evidence="2 3">
    <name type="scientific">Ethanoligenens harbinense (strain DSM 18485 / JCM 12961 / CGMCC 1.5033 / YUAN-3)</name>
    <dbReference type="NCBI Taxonomy" id="663278"/>
    <lineage>
        <taxon>Bacteria</taxon>
        <taxon>Bacillati</taxon>
        <taxon>Bacillota</taxon>
        <taxon>Clostridia</taxon>
        <taxon>Eubacteriales</taxon>
        <taxon>Oscillospiraceae</taxon>
        <taxon>Ethanoligenens</taxon>
    </lineage>
</organism>
<keyword evidence="2" id="KW-0378">Hydrolase</keyword>
<dbReference type="GO" id="GO:0005737">
    <property type="term" value="C:cytoplasm"/>
    <property type="evidence" value="ECO:0007669"/>
    <property type="project" value="TreeGrafter"/>
</dbReference>
<dbReference type="HOGENOM" id="CLU_031812_2_1_9"/>
<dbReference type="InterPro" id="IPR002933">
    <property type="entry name" value="Peptidase_M20"/>
</dbReference>
<proteinExistence type="predicted"/>
<feature type="domain" description="Peptidase M20 dimerisation" evidence="1">
    <location>
        <begin position="198"/>
        <end position="295"/>
    </location>
</feature>
<dbReference type="InterPro" id="IPR011650">
    <property type="entry name" value="Peptidase_M20_dimer"/>
</dbReference>
<gene>
    <name evidence="2" type="ordered locus">Ethha_0924</name>
</gene>
<dbReference type="InterPro" id="IPR036264">
    <property type="entry name" value="Bact_exopeptidase_dim_dom"/>
</dbReference>
<name>E6U3R6_ETHHY</name>
<evidence type="ECO:0000313" key="3">
    <source>
        <dbReference type="Proteomes" id="UP000001551"/>
    </source>
</evidence>
<dbReference type="Proteomes" id="UP000001551">
    <property type="component" value="Chromosome"/>
</dbReference>